<protein>
    <recommendedName>
        <fullName evidence="2">Response regulatory domain-containing protein</fullName>
    </recommendedName>
</protein>
<dbReference type="InterPro" id="IPR011006">
    <property type="entry name" value="CheY-like_superfamily"/>
</dbReference>
<comment type="caution">
    <text evidence="1">Lacks conserved residue(s) required for the propagation of feature annotation.</text>
</comment>
<evidence type="ECO:0000313" key="3">
    <source>
        <dbReference type="EMBL" id="AML51234.1"/>
    </source>
</evidence>
<dbReference type="STRING" id="1579316.RC74_08190"/>
<dbReference type="SMART" id="SM00448">
    <property type="entry name" value="REC"/>
    <property type="match status" value="1"/>
</dbReference>
<dbReference type="RefSeq" id="WP_039001806.1">
    <property type="nucleotide sequence ID" value="NZ_CP014327.1"/>
</dbReference>
<keyword evidence="4" id="KW-1185">Reference proteome</keyword>
<dbReference type="InterPro" id="IPR001789">
    <property type="entry name" value="Sig_transdc_resp-reg_receiver"/>
</dbReference>
<dbReference type="EMBL" id="CP014327">
    <property type="protein sequence ID" value="AML51234.1"/>
    <property type="molecule type" value="Genomic_DNA"/>
</dbReference>
<reference evidence="3 4" key="1">
    <citation type="submission" date="2016-02" db="EMBL/GenBank/DDBJ databases">
        <title>Complete genome sequence of Halocynthiibacter arcticus PAMC 20958t from arctic marine sediment.</title>
        <authorList>
            <person name="Lee Y.M."/>
            <person name="Baek K."/>
            <person name="Lee H.K."/>
            <person name="Shin S.C."/>
        </authorList>
    </citation>
    <scope>NUCLEOTIDE SEQUENCE [LARGE SCALE GENOMIC DNA]</scope>
    <source>
        <strain evidence="3">PAMC 20958</strain>
    </source>
</reference>
<dbReference type="KEGG" id="hat:RC74_08190"/>
<dbReference type="Proteomes" id="UP000070371">
    <property type="component" value="Chromosome"/>
</dbReference>
<sequence>MRILIVEGNPNLGRIWRDHLERLDFEVVLVSGQSGAVKSLEEENFNAIVLNLVLKGESAFAVADYASYKRPDAKVIFVTDTSFFSDGSIFALAPNACAYVREQTPPNDLAAIVAHYAGDRS</sequence>
<dbReference type="Gene3D" id="3.40.50.2300">
    <property type="match status" value="1"/>
</dbReference>
<evidence type="ECO:0000256" key="1">
    <source>
        <dbReference type="PROSITE-ProRule" id="PRU00169"/>
    </source>
</evidence>
<dbReference type="SUPFAM" id="SSF52172">
    <property type="entry name" value="CheY-like"/>
    <property type="match status" value="1"/>
</dbReference>
<feature type="domain" description="Response regulatory" evidence="2">
    <location>
        <begin position="2"/>
        <end position="117"/>
    </location>
</feature>
<proteinExistence type="predicted"/>
<dbReference type="PROSITE" id="PS50110">
    <property type="entry name" value="RESPONSE_REGULATORY"/>
    <property type="match status" value="1"/>
</dbReference>
<evidence type="ECO:0000259" key="2">
    <source>
        <dbReference type="PROSITE" id="PS50110"/>
    </source>
</evidence>
<dbReference type="OrthoDB" id="7874292at2"/>
<dbReference type="CDD" id="cd00156">
    <property type="entry name" value="REC"/>
    <property type="match status" value="1"/>
</dbReference>
<dbReference type="GO" id="GO:0000160">
    <property type="term" value="P:phosphorelay signal transduction system"/>
    <property type="evidence" value="ECO:0007669"/>
    <property type="project" value="InterPro"/>
</dbReference>
<accession>A0A126UYW5</accession>
<evidence type="ECO:0000313" key="4">
    <source>
        <dbReference type="Proteomes" id="UP000070371"/>
    </source>
</evidence>
<gene>
    <name evidence="3" type="ORF">RC74_08190</name>
</gene>
<name>A0A126UYW5_9RHOB</name>
<dbReference type="AlphaFoldDB" id="A0A126UYW5"/>
<organism evidence="3 4">
    <name type="scientific">Falsihalocynthiibacter arcticus</name>
    <dbReference type="NCBI Taxonomy" id="1579316"/>
    <lineage>
        <taxon>Bacteria</taxon>
        <taxon>Pseudomonadati</taxon>
        <taxon>Pseudomonadota</taxon>
        <taxon>Alphaproteobacteria</taxon>
        <taxon>Rhodobacterales</taxon>
        <taxon>Roseobacteraceae</taxon>
        <taxon>Falsihalocynthiibacter</taxon>
    </lineage>
</organism>